<keyword evidence="2" id="KW-0472">Membrane</keyword>
<feature type="transmembrane region" description="Helical" evidence="2">
    <location>
        <begin position="408"/>
        <end position="428"/>
    </location>
</feature>
<evidence type="ECO:0000313" key="6">
    <source>
        <dbReference type="Proteomes" id="UP000295709"/>
    </source>
</evidence>
<dbReference type="EMBL" id="SOQW01000001">
    <property type="protein sequence ID" value="TDX95756.1"/>
    <property type="molecule type" value="Genomic_DNA"/>
</dbReference>
<feature type="transmembrane region" description="Helical" evidence="2">
    <location>
        <begin position="697"/>
        <end position="714"/>
    </location>
</feature>
<feature type="coiled-coil region" evidence="1">
    <location>
        <begin position="17"/>
        <end position="44"/>
    </location>
</feature>
<feature type="transmembrane region" description="Helical" evidence="2">
    <location>
        <begin position="254"/>
        <end position="271"/>
    </location>
</feature>
<feature type="transmembrane region" description="Helical" evidence="2">
    <location>
        <begin position="183"/>
        <end position="201"/>
    </location>
</feature>
<keyword evidence="6" id="KW-1185">Reference proteome</keyword>
<feature type="transmembrane region" description="Helical" evidence="2">
    <location>
        <begin position="539"/>
        <end position="559"/>
    </location>
</feature>
<feature type="transmembrane region" description="Helical" evidence="2">
    <location>
        <begin position="643"/>
        <end position="661"/>
    </location>
</feature>
<dbReference type="AlphaFoldDB" id="A0A3N0W2R9"/>
<evidence type="ECO:0000256" key="2">
    <source>
        <dbReference type="SAM" id="Phobius"/>
    </source>
</evidence>
<feature type="transmembrane region" description="Helical" evidence="2">
    <location>
        <begin position="362"/>
        <end position="379"/>
    </location>
</feature>
<feature type="transmembrane region" description="Helical" evidence="2">
    <location>
        <begin position="277"/>
        <end position="295"/>
    </location>
</feature>
<feature type="transmembrane region" description="Helical" evidence="2">
    <location>
        <begin position="440"/>
        <end position="462"/>
    </location>
</feature>
<dbReference type="OrthoDB" id="666059at2"/>
<gene>
    <name evidence="4" type="ORF">BCF50_1540</name>
    <name evidence="3" type="ORF">EGI05_00165</name>
</gene>
<accession>A0A3N0W2R9</accession>
<comment type="caution">
    <text evidence="3">The sequence shown here is derived from an EMBL/GenBank/DDBJ whole genome shotgun (WGS) entry which is preliminary data.</text>
</comment>
<proteinExistence type="predicted"/>
<evidence type="ECO:0000313" key="3">
    <source>
        <dbReference type="EMBL" id="ROH99349.1"/>
    </source>
</evidence>
<dbReference type="Proteomes" id="UP000269375">
    <property type="component" value="Unassembled WGS sequence"/>
</dbReference>
<feature type="transmembrane region" description="Helical" evidence="2">
    <location>
        <begin position="668"/>
        <end position="685"/>
    </location>
</feature>
<feature type="transmembrane region" description="Helical" evidence="2">
    <location>
        <begin position="302"/>
        <end position="325"/>
    </location>
</feature>
<evidence type="ECO:0000256" key="1">
    <source>
        <dbReference type="SAM" id="Coils"/>
    </source>
</evidence>
<feature type="transmembrane region" description="Helical" evidence="2">
    <location>
        <begin position="571"/>
        <end position="591"/>
    </location>
</feature>
<feature type="transmembrane region" description="Helical" evidence="2">
    <location>
        <begin position="228"/>
        <end position="247"/>
    </location>
</feature>
<dbReference type="Proteomes" id="UP000295709">
    <property type="component" value="Unassembled WGS sequence"/>
</dbReference>
<dbReference type="Pfam" id="PF10101">
    <property type="entry name" value="DUF2339"/>
    <property type="match status" value="1"/>
</dbReference>
<evidence type="ECO:0000313" key="4">
    <source>
        <dbReference type="EMBL" id="TDX95756.1"/>
    </source>
</evidence>
<dbReference type="RefSeq" id="WP_123261063.1">
    <property type="nucleotide sequence ID" value="NZ_RJTX01000001.1"/>
</dbReference>
<feature type="transmembrane region" description="Helical" evidence="2">
    <location>
        <begin position="385"/>
        <end position="401"/>
    </location>
</feature>
<keyword evidence="2" id="KW-0812">Transmembrane</keyword>
<dbReference type="InterPro" id="IPR019286">
    <property type="entry name" value="DUF2339_TM"/>
</dbReference>
<dbReference type="PANTHER" id="PTHR38434:SF1">
    <property type="entry name" value="BLL2549 PROTEIN"/>
    <property type="match status" value="1"/>
</dbReference>
<dbReference type="EMBL" id="RJTX01000001">
    <property type="protein sequence ID" value="ROH99349.1"/>
    <property type="molecule type" value="Genomic_DNA"/>
</dbReference>
<feature type="transmembrane region" description="Helical" evidence="2">
    <location>
        <begin position="603"/>
        <end position="623"/>
    </location>
</feature>
<keyword evidence="1" id="KW-0175">Coiled coil</keyword>
<feature type="transmembrane region" description="Helical" evidence="2">
    <location>
        <begin position="474"/>
        <end position="497"/>
    </location>
</feature>
<sequence length="740" mass="85140">MEIALIIILLLAVLLSHNKLNGKIRKLENEIIELNKKLLHQNQELPEKKQEQPPLHSPLTPIQNISSGSPLEQKADVNLSQKDWLSPIFDFLKQNILTVIGIFTLVLGIGYFVKYAIDKNWIGETARAVIGLCTGAGIIITGHFLRKNYNTFSSIITGGGIAVLYFSMTIAFREYHIFAQSTAFIIICLITLFSIILSYHYNSQVLIVCSLFGGFLAPLMVSTGQSNYVFLLTYVTILNIGMLIIVFLKNWKSISWIALIFTNIYLFYWVLEKTDLTSIYFYIITYIIFYAFALHDYQKKNILAVIDILMLVLINFTSVIGLVYIFNELKYEPAIIFPLIFALVNAVLLYREHEKKDAGIPYSVFTGITVSLITLAFALQFKTNLITSVWAVEATLLLFIWKKTGFNIFKICFYVLFPLVILVQMITWAEYLTLKQLSVVFNPIFLTSLVTIFTIFINLYLLRKQKEIDTSGTLFFENLFIILSYGIIYLAVLFEILYHISDLQFPVIISTGLLFSIYYLFILLLLCKPLNITRAFETGFIYLFLFLVIIHTFLSSSMITDGILKKEISGSYYFFYLLYLIPFIAIVWKLISSTHFFINSIAYWYVSLAIVMVVSSELFHGYIVMNAENREQSYPLKEHFSILYLPIIWAILASTFIYTGLKRNIPELNKIGFVLVGIMIIKLYAYDVWQMDNVSRIIAFIILGIILLLSSFLFQRLKNMIKKLVDHKNESNINKNSESQ</sequence>
<feature type="transmembrane region" description="Helical" evidence="2">
    <location>
        <begin position="151"/>
        <end position="171"/>
    </location>
</feature>
<evidence type="ECO:0000313" key="5">
    <source>
        <dbReference type="Proteomes" id="UP000269375"/>
    </source>
</evidence>
<organism evidence="3 5">
    <name type="scientific">Chryseobacterium daecheongense</name>
    <dbReference type="NCBI Taxonomy" id="192389"/>
    <lineage>
        <taxon>Bacteria</taxon>
        <taxon>Pseudomonadati</taxon>
        <taxon>Bacteroidota</taxon>
        <taxon>Flavobacteriia</taxon>
        <taxon>Flavobacteriales</taxon>
        <taxon>Weeksellaceae</taxon>
        <taxon>Chryseobacterium group</taxon>
        <taxon>Chryseobacterium</taxon>
    </lineage>
</organism>
<feature type="transmembrane region" description="Helical" evidence="2">
    <location>
        <begin position="125"/>
        <end position="145"/>
    </location>
</feature>
<name>A0A3N0W2R9_9FLAO</name>
<keyword evidence="2" id="KW-1133">Transmembrane helix</keyword>
<reference evidence="4 6" key="2">
    <citation type="submission" date="2019-03" db="EMBL/GenBank/DDBJ databases">
        <title>Genomic Encyclopedia of Archaeal and Bacterial Type Strains, Phase II (KMG-II): from individual species to whole genera.</title>
        <authorList>
            <person name="Goeker M."/>
        </authorList>
    </citation>
    <scope>NUCLEOTIDE SEQUENCE [LARGE SCALE GENOMIC DNA]</scope>
    <source>
        <strain evidence="4 6">DSM 15235</strain>
    </source>
</reference>
<reference evidence="3" key="1">
    <citation type="submission" date="2018-11" db="EMBL/GenBank/DDBJ databases">
        <title>Proposal to divide the Flavobacteriaceae and reorganize its genera based on Amino Acid Identity values calculated from whole genome sequences.</title>
        <authorList>
            <person name="Nicholson A.C."/>
            <person name="Gulvik C.A."/>
            <person name="Whitney A.M."/>
            <person name="Humrighouse B.W."/>
            <person name="Bell M."/>
            <person name="Holmes B."/>
            <person name="Steigerwalt A."/>
            <person name="Villarma A."/>
            <person name="Sheth M."/>
            <person name="Batra D."/>
            <person name="Pryor J."/>
            <person name="Bernardet J.-F."/>
            <person name="Hugo C."/>
            <person name="Kampfer P."/>
            <person name="Newman J."/>
            <person name="Mcquiston J.R."/>
        </authorList>
    </citation>
    <scope>NUCLEOTIDE SEQUENCE</scope>
    <source>
        <strain evidence="3">DSM 15235</strain>
    </source>
</reference>
<feature type="transmembrane region" description="Helical" evidence="2">
    <location>
        <begin position="96"/>
        <end position="113"/>
    </location>
</feature>
<dbReference type="PANTHER" id="PTHR38434">
    <property type="entry name" value="BLL2549 PROTEIN"/>
    <property type="match status" value="1"/>
</dbReference>
<feature type="transmembrane region" description="Helical" evidence="2">
    <location>
        <begin position="503"/>
        <end position="527"/>
    </location>
</feature>
<protein>
    <submittedName>
        <fullName evidence="3">DUF2339 domain-containing protein</fullName>
    </submittedName>
    <submittedName>
        <fullName evidence="4">Membrane protein DUF2339</fullName>
    </submittedName>
</protein>
<feature type="transmembrane region" description="Helical" evidence="2">
    <location>
        <begin position="331"/>
        <end position="350"/>
    </location>
</feature>